<keyword evidence="5 9" id="KW-1133">Transmembrane helix</keyword>
<feature type="domain" description="Ammonium transporter AmtB-like" evidence="10">
    <location>
        <begin position="9"/>
        <end position="417"/>
    </location>
</feature>
<feature type="transmembrane region" description="Helical" evidence="9">
    <location>
        <begin position="319"/>
        <end position="338"/>
    </location>
</feature>
<dbReference type="PANTHER" id="PTHR43029">
    <property type="entry name" value="AMMONIUM TRANSPORTER MEP2"/>
    <property type="match status" value="1"/>
</dbReference>
<dbReference type="NCBIfam" id="TIGR00836">
    <property type="entry name" value="amt"/>
    <property type="match status" value="1"/>
</dbReference>
<comment type="subcellular location">
    <subcellularLocation>
        <location evidence="9">Cell membrane</location>
        <topology evidence="9">Multi-pass membrane protein</topology>
    </subcellularLocation>
    <subcellularLocation>
        <location evidence="1">Membrane</location>
        <topology evidence="1">Multi-pass membrane protein</topology>
    </subcellularLocation>
</comment>
<dbReference type="Proteomes" id="UP000637628">
    <property type="component" value="Unassembled WGS sequence"/>
</dbReference>
<feature type="transmembrane region" description="Helical" evidence="9">
    <location>
        <begin position="264"/>
        <end position="281"/>
    </location>
</feature>
<sequence length="454" mass="47107">MEIDTGNTAWLLLSSALVLLMTPGLALFYGGLNRNKGMLNMMMMSFSSIGLISILWALYGFTIAFGANDNTNVNYFLGSFTKYFGSGTSWGTEMWGTTGIPTYVFMAFQMMFAIITVALISGSLSDRLKFGGWLLFAFGWFTIVYVPVAHWVWGGGWIGGWLHALDFAGGTAVHINAGAAALGVIVVLGKRIGWPRDNMRPHNVPFVALGAGLLWFGWFGFNAGSELTVDGTTAFAFVNTQLATAAALLGWVIVEWLRDGKPTLVGASSGAVAGLVAITPACGFVAPLPAALIGIIAGAVCALAVGLKYKLGYDDSLDVVGVHFVGGWIGSLSIGFFATTQVNGAITDVLGADNGLFYGGGLSQLGRQFVGSAAVTVFSFGVAVILSLVLKAVGLFRVSEEAEIGGIDIADHGESAYDFTPAGGSGGGSAFAMAGLKTGVDADGKADVSQKVAG</sequence>
<feature type="transmembrane region" description="Helical" evidence="9">
    <location>
        <begin position="204"/>
        <end position="221"/>
    </location>
</feature>
<evidence type="ECO:0000256" key="2">
    <source>
        <dbReference type="ARBA" id="ARBA00005887"/>
    </source>
</evidence>
<comment type="similarity">
    <text evidence="2 9">Belongs to the ammonia transporter channel (TC 1.A.11.2) family.</text>
</comment>
<dbReference type="Gene3D" id="1.10.3430.10">
    <property type="entry name" value="Ammonium transporter AmtB like domains"/>
    <property type="match status" value="1"/>
</dbReference>
<dbReference type="Pfam" id="PF00909">
    <property type="entry name" value="Ammonium_transp"/>
    <property type="match status" value="1"/>
</dbReference>
<feature type="transmembrane region" description="Helical" evidence="9">
    <location>
        <begin position="233"/>
        <end position="257"/>
    </location>
</feature>
<feature type="transmembrane region" description="Helical" evidence="9">
    <location>
        <begin position="173"/>
        <end position="192"/>
    </location>
</feature>
<feature type="transmembrane region" description="Helical" evidence="9">
    <location>
        <begin position="100"/>
        <end position="120"/>
    </location>
</feature>
<keyword evidence="7 9" id="KW-0924">Ammonia transport</keyword>
<dbReference type="InterPro" id="IPR024041">
    <property type="entry name" value="NH4_transpt_AmtB-like_dom"/>
</dbReference>
<feature type="transmembrane region" description="Helical" evidence="9">
    <location>
        <begin position="369"/>
        <end position="390"/>
    </location>
</feature>
<evidence type="ECO:0000256" key="9">
    <source>
        <dbReference type="RuleBase" id="RU362002"/>
    </source>
</evidence>
<reference evidence="11 12" key="1">
    <citation type="submission" date="2021-01" db="EMBL/GenBank/DDBJ databases">
        <title>Whole genome shotgun sequence of Actinoplanes durhamensis NBRC 14914.</title>
        <authorList>
            <person name="Komaki H."/>
            <person name="Tamura T."/>
        </authorList>
    </citation>
    <scope>NUCLEOTIDE SEQUENCE [LARGE SCALE GENOMIC DNA]</scope>
    <source>
        <strain evidence="11 12">NBRC 14914</strain>
    </source>
</reference>
<evidence type="ECO:0000256" key="1">
    <source>
        <dbReference type="ARBA" id="ARBA00004141"/>
    </source>
</evidence>
<evidence type="ECO:0000313" key="12">
    <source>
        <dbReference type="Proteomes" id="UP000637628"/>
    </source>
</evidence>
<evidence type="ECO:0000256" key="4">
    <source>
        <dbReference type="ARBA" id="ARBA00022692"/>
    </source>
</evidence>
<dbReference type="InterPro" id="IPR018047">
    <property type="entry name" value="Ammonium_transpt_CS"/>
</dbReference>
<proteinExistence type="inferred from homology"/>
<evidence type="ECO:0000256" key="3">
    <source>
        <dbReference type="ARBA" id="ARBA00022448"/>
    </source>
</evidence>
<accession>A0ABQ3YN65</accession>
<name>A0ABQ3YN65_9ACTN</name>
<dbReference type="PANTHER" id="PTHR43029:SF10">
    <property type="entry name" value="AMMONIUM TRANSPORTER MEP2"/>
    <property type="match status" value="1"/>
</dbReference>
<evidence type="ECO:0000256" key="6">
    <source>
        <dbReference type="ARBA" id="ARBA00023136"/>
    </source>
</evidence>
<dbReference type="SUPFAM" id="SSF111352">
    <property type="entry name" value="Ammonium transporter"/>
    <property type="match status" value="1"/>
</dbReference>
<protein>
    <recommendedName>
        <fullName evidence="8 9">Ammonium transporter</fullName>
    </recommendedName>
</protein>
<comment type="caution">
    <text evidence="11">The sequence shown here is derived from an EMBL/GenBank/DDBJ whole genome shotgun (WGS) entry which is preliminary data.</text>
</comment>
<dbReference type="EMBL" id="BOML01000003">
    <property type="protein sequence ID" value="GID98943.1"/>
    <property type="molecule type" value="Genomic_DNA"/>
</dbReference>
<feature type="transmembrane region" description="Helical" evidence="9">
    <location>
        <begin position="44"/>
        <end position="67"/>
    </location>
</feature>
<evidence type="ECO:0000259" key="10">
    <source>
        <dbReference type="Pfam" id="PF00909"/>
    </source>
</evidence>
<keyword evidence="4 9" id="KW-0812">Transmembrane</keyword>
<evidence type="ECO:0000256" key="7">
    <source>
        <dbReference type="ARBA" id="ARBA00023177"/>
    </source>
</evidence>
<feature type="transmembrane region" description="Helical" evidence="9">
    <location>
        <begin position="12"/>
        <end position="32"/>
    </location>
</feature>
<gene>
    <name evidence="11" type="primary">amtB</name>
    <name evidence="11" type="ORF">Adu01nite_02940</name>
</gene>
<dbReference type="PROSITE" id="PS01219">
    <property type="entry name" value="AMMONIUM_TRANSP"/>
    <property type="match status" value="1"/>
</dbReference>
<feature type="transmembrane region" description="Helical" evidence="9">
    <location>
        <begin position="287"/>
        <end position="307"/>
    </location>
</feature>
<evidence type="ECO:0000313" key="11">
    <source>
        <dbReference type="EMBL" id="GID98943.1"/>
    </source>
</evidence>
<dbReference type="InterPro" id="IPR001905">
    <property type="entry name" value="Ammonium_transpt"/>
</dbReference>
<keyword evidence="12" id="KW-1185">Reference proteome</keyword>
<feature type="transmembrane region" description="Helical" evidence="9">
    <location>
        <begin position="132"/>
        <end position="153"/>
    </location>
</feature>
<dbReference type="RefSeq" id="WP_275414610.1">
    <property type="nucleotide sequence ID" value="NZ_BAAATX010000052.1"/>
</dbReference>
<dbReference type="InterPro" id="IPR029020">
    <property type="entry name" value="Ammonium/urea_transptr"/>
</dbReference>
<organism evidence="11 12">
    <name type="scientific">Paractinoplanes durhamensis</name>
    <dbReference type="NCBI Taxonomy" id="113563"/>
    <lineage>
        <taxon>Bacteria</taxon>
        <taxon>Bacillati</taxon>
        <taxon>Actinomycetota</taxon>
        <taxon>Actinomycetes</taxon>
        <taxon>Micromonosporales</taxon>
        <taxon>Micromonosporaceae</taxon>
        <taxon>Paractinoplanes</taxon>
    </lineage>
</organism>
<keyword evidence="6 9" id="KW-0472">Membrane</keyword>
<keyword evidence="3 9" id="KW-0813">Transport</keyword>
<evidence type="ECO:0000256" key="8">
    <source>
        <dbReference type="ARBA" id="ARBA00050025"/>
    </source>
</evidence>
<evidence type="ECO:0000256" key="5">
    <source>
        <dbReference type="ARBA" id="ARBA00022989"/>
    </source>
</evidence>